<dbReference type="EMBL" id="JAVDRF010000023">
    <property type="protein sequence ID" value="MDR6539741.1"/>
    <property type="molecule type" value="Genomic_DNA"/>
</dbReference>
<dbReference type="RefSeq" id="WP_309907681.1">
    <property type="nucleotide sequence ID" value="NZ_JAVDRF010000023.1"/>
</dbReference>
<organism evidence="1 2">
    <name type="scientific">Variovorax soli</name>
    <dbReference type="NCBI Taxonomy" id="376815"/>
    <lineage>
        <taxon>Bacteria</taxon>
        <taxon>Pseudomonadati</taxon>
        <taxon>Pseudomonadota</taxon>
        <taxon>Betaproteobacteria</taxon>
        <taxon>Burkholderiales</taxon>
        <taxon>Comamonadaceae</taxon>
        <taxon>Variovorax</taxon>
    </lineage>
</organism>
<protein>
    <submittedName>
        <fullName evidence="1">Uncharacterized protein</fullName>
    </submittedName>
</protein>
<comment type="caution">
    <text evidence="1">The sequence shown here is derived from an EMBL/GenBank/DDBJ whole genome shotgun (WGS) entry which is preliminary data.</text>
</comment>
<keyword evidence="2" id="KW-1185">Reference proteome</keyword>
<evidence type="ECO:0000313" key="2">
    <source>
        <dbReference type="Proteomes" id="UP001184230"/>
    </source>
</evidence>
<dbReference type="Proteomes" id="UP001184230">
    <property type="component" value="Unassembled WGS sequence"/>
</dbReference>
<reference evidence="1 2" key="1">
    <citation type="submission" date="2023-07" db="EMBL/GenBank/DDBJ databases">
        <title>Sorghum-associated microbial communities from plants grown in Nebraska, USA.</title>
        <authorList>
            <person name="Schachtman D."/>
        </authorList>
    </citation>
    <scope>NUCLEOTIDE SEQUENCE [LARGE SCALE GENOMIC DNA]</scope>
    <source>
        <strain evidence="1 2">DS1781</strain>
    </source>
</reference>
<name>A0ABU1NP11_9BURK</name>
<accession>A0ABU1NP11</accession>
<proteinExistence type="predicted"/>
<gene>
    <name evidence="1" type="ORF">J2739_005543</name>
</gene>
<sequence length="58" mass="6767">MILFDALRVKIREEAVVRNCVAVLQEPVEAKWGSLAVMQFWWRNHWLLTVCLSEPRGA</sequence>
<evidence type="ECO:0000313" key="1">
    <source>
        <dbReference type="EMBL" id="MDR6539741.1"/>
    </source>
</evidence>